<dbReference type="Proteomes" id="UP000048965">
    <property type="component" value="Unassembled WGS sequence"/>
</dbReference>
<protein>
    <submittedName>
        <fullName evidence="2">Uncharacterized protein</fullName>
    </submittedName>
</protein>
<sequence length="61" mass="6744">MTIREGCPRPTPHPPPDPAPTTPPRTHHPTPNPPPDPAPIGRYRPKASLRMTIRNNLLAKN</sequence>
<evidence type="ECO:0000313" key="2">
    <source>
        <dbReference type="EMBL" id="GAO09553.1"/>
    </source>
</evidence>
<name>A0A0P4R9I2_9ACTN</name>
<evidence type="ECO:0000256" key="1">
    <source>
        <dbReference type="SAM" id="MobiDB-lite"/>
    </source>
</evidence>
<proteinExistence type="predicted"/>
<organism evidence="2 3">
    <name type="scientific">Streptomyces lydicamycinicus</name>
    <dbReference type="NCBI Taxonomy" id="1546107"/>
    <lineage>
        <taxon>Bacteria</taxon>
        <taxon>Bacillati</taxon>
        <taxon>Actinomycetota</taxon>
        <taxon>Actinomycetes</taxon>
        <taxon>Kitasatosporales</taxon>
        <taxon>Streptomycetaceae</taxon>
        <taxon>Streptomyces</taxon>
    </lineage>
</organism>
<accession>A0A0P4R9I2</accession>
<feature type="compositionally biased region" description="Pro residues" evidence="1">
    <location>
        <begin position="9"/>
        <end position="23"/>
    </location>
</feature>
<reference evidence="3" key="1">
    <citation type="submission" date="2014-09" db="EMBL/GenBank/DDBJ databases">
        <title>Whole genome shotgun sequence of Streptomyces sp. NBRC 110027.</title>
        <authorList>
            <person name="Komaki H."/>
            <person name="Ichikawa N."/>
            <person name="Katano-Makiyama Y."/>
            <person name="Hosoyama A."/>
            <person name="Hashimoto M."/>
            <person name="Uohara A."/>
            <person name="Kitahashi Y."/>
            <person name="Ohji S."/>
            <person name="Kimura A."/>
            <person name="Yamazoe A."/>
            <person name="Igarashi Y."/>
            <person name="Fujita N."/>
        </authorList>
    </citation>
    <scope>NUCLEOTIDE SEQUENCE [LARGE SCALE GENOMIC DNA]</scope>
    <source>
        <strain evidence="3">NBRC 110027</strain>
    </source>
</reference>
<dbReference type="AlphaFoldDB" id="A0A0P4R9I2"/>
<dbReference type="EMBL" id="BBNO01000005">
    <property type="protein sequence ID" value="GAO09553.1"/>
    <property type="molecule type" value="Genomic_DNA"/>
</dbReference>
<gene>
    <name evidence="2" type="ORF">TPA0598_05_02740</name>
</gene>
<comment type="caution">
    <text evidence="2">The sequence shown here is derived from an EMBL/GenBank/DDBJ whole genome shotgun (WGS) entry which is preliminary data.</text>
</comment>
<feature type="region of interest" description="Disordered" evidence="1">
    <location>
        <begin position="1"/>
        <end position="47"/>
    </location>
</feature>
<evidence type="ECO:0000313" key="3">
    <source>
        <dbReference type="Proteomes" id="UP000048965"/>
    </source>
</evidence>
<reference evidence="2 3" key="2">
    <citation type="journal article" date="2015" name="Stand. Genomic Sci.">
        <title>Draft genome sequence of marine-derived Streptomyces sp. TP-A0598, a producer of anti-MRSA antibiotic lydicamycins.</title>
        <authorList>
            <person name="Komaki H."/>
            <person name="Ichikawa N."/>
            <person name="Hosoyama A."/>
            <person name="Fujita N."/>
            <person name="Igarashi Y."/>
        </authorList>
    </citation>
    <scope>NUCLEOTIDE SEQUENCE [LARGE SCALE GENOMIC DNA]</scope>
    <source>
        <strain evidence="2 3">NBRC 110027</strain>
    </source>
</reference>
<keyword evidence="3" id="KW-1185">Reference proteome</keyword>